<evidence type="ECO:0008006" key="3">
    <source>
        <dbReference type="Google" id="ProtNLM"/>
    </source>
</evidence>
<dbReference type="EMBL" id="CP003653">
    <property type="protein sequence ID" value="AFZ34597.1"/>
    <property type="molecule type" value="Genomic_DNA"/>
</dbReference>
<evidence type="ECO:0000313" key="1">
    <source>
        <dbReference type="EMBL" id="AFZ34597.1"/>
    </source>
</evidence>
<keyword evidence="2" id="KW-1185">Reference proteome</keyword>
<organism evidence="1 2">
    <name type="scientific">Stanieria cyanosphaera (strain ATCC 29371 / PCC 7437)</name>
    <dbReference type="NCBI Taxonomy" id="111780"/>
    <lineage>
        <taxon>Bacteria</taxon>
        <taxon>Bacillati</taxon>
        <taxon>Cyanobacteriota</taxon>
        <taxon>Cyanophyceae</taxon>
        <taxon>Pleurocapsales</taxon>
        <taxon>Dermocarpellaceae</taxon>
        <taxon>Stanieria</taxon>
    </lineage>
</organism>
<protein>
    <recommendedName>
        <fullName evidence="3">DUF4089 domain-containing protein</fullName>
    </recommendedName>
</protein>
<reference evidence="2" key="1">
    <citation type="journal article" date="2013" name="Proc. Natl. Acad. Sci. U.S.A.">
        <title>Improving the coverage of the cyanobacterial phylum using diversity-driven genome sequencing.</title>
        <authorList>
            <person name="Shih P.M."/>
            <person name="Wu D."/>
            <person name="Latifi A."/>
            <person name="Axen S.D."/>
            <person name="Fewer D.P."/>
            <person name="Talla E."/>
            <person name="Calteau A."/>
            <person name="Cai F."/>
            <person name="Tandeau de Marsac N."/>
            <person name="Rippka R."/>
            <person name="Herdman M."/>
            <person name="Sivonen K."/>
            <person name="Coursin T."/>
            <person name="Laurent T."/>
            <person name="Goodwin L."/>
            <person name="Nolan M."/>
            <person name="Davenport K.W."/>
            <person name="Han C.S."/>
            <person name="Rubin E.M."/>
            <person name="Eisen J.A."/>
            <person name="Woyke T."/>
            <person name="Gugger M."/>
            <person name="Kerfeld C.A."/>
        </authorList>
    </citation>
    <scope>NUCLEOTIDE SEQUENCE [LARGE SCALE GENOMIC DNA]</scope>
    <source>
        <strain evidence="2">ATCC 29371 / PCC 7437</strain>
    </source>
</reference>
<dbReference type="HOGENOM" id="CLU_203091_0_0_3"/>
<evidence type="ECO:0000313" key="2">
    <source>
        <dbReference type="Proteomes" id="UP000010473"/>
    </source>
</evidence>
<dbReference type="AlphaFoldDB" id="K9XSG6"/>
<gene>
    <name evidence="1" type="ordered locus">Sta7437_1017</name>
</gene>
<dbReference type="Pfam" id="PF13318">
    <property type="entry name" value="AtzG-like"/>
    <property type="match status" value="1"/>
</dbReference>
<dbReference type="InterPro" id="IPR025148">
    <property type="entry name" value="AtzG-like"/>
</dbReference>
<sequence length="62" mass="7051">MLNSTSDYREYIQQTAELLGLKLTPEYLPGVQDNFERIAEIASLVTEFELQPELESAATFEP</sequence>
<dbReference type="KEGG" id="scs:Sta7437_1017"/>
<dbReference type="OrthoDB" id="532581at2"/>
<dbReference type="STRING" id="111780.Sta7437_1017"/>
<dbReference type="Proteomes" id="UP000010473">
    <property type="component" value="Chromosome"/>
</dbReference>
<dbReference type="eggNOG" id="ENOG5033FBN">
    <property type="taxonomic scope" value="Bacteria"/>
</dbReference>
<dbReference type="RefSeq" id="WP_015192270.1">
    <property type="nucleotide sequence ID" value="NC_019748.1"/>
</dbReference>
<name>K9XSG6_STAC7</name>
<proteinExistence type="predicted"/>
<accession>K9XSG6</accession>